<dbReference type="OrthoDB" id="9777685at2"/>
<evidence type="ECO:0000313" key="3">
    <source>
        <dbReference type="EMBL" id="SLM31791.1"/>
    </source>
</evidence>
<dbReference type="Pfam" id="PF02754">
    <property type="entry name" value="CCG"/>
    <property type="match status" value="2"/>
</dbReference>
<feature type="domain" description="Cysteine-rich" evidence="2">
    <location>
        <begin position="4"/>
        <end position="83"/>
    </location>
</feature>
<dbReference type="InterPro" id="IPR051278">
    <property type="entry name" value="HdrB/HdrD_reductase"/>
</dbReference>
<organism evidence="3 4">
    <name type="scientific">Desulfamplus magnetovallimortis</name>
    <dbReference type="NCBI Taxonomy" id="1246637"/>
    <lineage>
        <taxon>Bacteria</taxon>
        <taxon>Pseudomonadati</taxon>
        <taxon>Thermodesulfobacteriota</taxon>
        <taxon>Desulfobacteria</taxon>
        <taxon>Desulfobacterales</taxon>
        <taxon>Desulfobacteraceae</taxon>
        <taxon>Desulfamplus</taxon>
    </lineage>
</organism>
<dbReference type="Gene3D" id="1.20.1050.140">
    <property type="match status" value="1"/>
</dbReference>
<dbReference type="STRING" id="1246637.MTBBW1_430003"/>
<dbReference type="AlphaFoldDB" id="A0A1W1HH08"/>
<dbReference type="Proteomes" id="UP000191931">
    <property type="component" value="Unassembled WGS sequence"/>
</dbReference>
<keyword evidence="1" id="KW-0560">Oxidoreductase</keyword>
<dbReference type="PANTHER" id="PTHR42947:SF1">
    <property type="entry name" value="COB--COM HETERODISULFIDE REDUCTASE SUBUNIT B 1"/>
    <property type="match status" value="1"/>
</dbReference>
<feature type="domain" description="Cysteine-rich" evidence="2">
    <location>
        <begin position="145"/>
        <end position="235"/>
    </location>
</feature>
<keyword evidence="4" id="KW-1185">Reference proteome</keyword>
<evidence type="ECO:0000313" key="4">
    <source>
        <dbReference type="Proteomes" id="UP000191931"/>
    </source>
</evidence>
<dbReference type="EMBL" id="FWEV01000285">
    <property type="protein sequence ID" value="SLM31791.1"/>
    <property type="molecule type" value="Genomic_DNA"/>
</dbReference>
<evidence type="ECO:0000259" key="2">
    <source>
        <dbReference type="Pfam" id="PF02754"/>
    </source>
</evidence>
<evidence type="ECO:0000256" key="1">
    <source>
        <dbReference type="ARBA" id="ARBA00023002"/>
    </source>
</evidence>
<dbReference type="PANTHER" id="PTHR42947">
    <property type="entry name" value="COB--COM HETERODISULFIDE REDUCTASE SUBUNIT B 1"/>
    <property type="match status" value="1"/>
</dbReference>
<gene>
    <name evidence="3" type="ORF">MTBBW1_430003</name>
</gene>
<dbReference type="GO" id="GO:0016491">
    <property type="term" value="F:oxidoreductase activity"/>
    <property type="evidence" value="ECO:0007669"/>
    <property type="project" value="UniProtKB-KW"/>
</dbReference>
<dbReference type="RefSeq" id="WP_080800902.1">
    <property type="nucleotide sequence ID" value="NZ_LT828541.1"/>
</dbReference>
<protein>
    <recommendedName>
        <fullName evidence="2">Cysteine-rich domain-containing protein</fullName>
    </recommendedName>
</protein>
<reference evidence="3 4" key="1">
    <citation type="submission" date="2017-03" db="EMBL/GenBank/DDBJ databases">
        <authorList>
            <person name="Afonso C.L."/>
            <person name="Miller P.J."/>
            <person name="Scott M.A."/>
            <person name="Spackman E."/>
            <person name="Goraichik I."/>
            <person name="Dimitrov K.M."/>
            <person name="Suarez D.L."/>
            <person name="Swayne D.E."/>
        </authorList>
    </citation>
    <scope>NUCLEOTIDE SEQUENCE [LARGE SCALE GENOMIC DNA]</scope>
    <source>
        <strain evidence="3">PRJEB14757</strain>
    </source>
</reference>
<accession>A0A1W1HH08</accession>
<sequence>MRFAFFKGCKIPHYLPEYGLSMANILKTLGVELVELPFTCCGHQIRDYSFISFIHAAAWNLAIAEKEDLRIVTPCKCCFGNLKHAHHHLKSSPSLKKEINDILKKDNMEWKGTHAPKHLLTVLYHDLGAGFIKNHVTYPLTGLSVAAHYGCHALRPKKITQFDNPLAPVIFEELIEITGATTVDWDRRLECCGNPILARNRELSIELMKNKLADAGKSSADIVCTACTYCQIQFDHVRNEEKLPISSEYPQALLYTTLLARAMGFKH</sequence>
<proteinExistence type="predicted"/>
<dbReference type="InterPro" id="IPR004017">
    <property type="entry name" value="Cys_rich_dom"/>
</dbReference>
<name>A0A1W1HH08_9BACT</name>